<keyword evidence="3" id="KW-0663">Pyridoxal phosphate</keyword>
<dbReference type="InterPro" id="IPR015421">
    <property type="entry name" value="PyrdxlP-dep_Trfase_major"/>
</dbReference>
<evidence type="ECO:0000256" key="1">
    <source>
        <dbReference type="ARBA" id="ARBA00022642"/>
    </source>
</evidence>
<dbReference type="InterPro" id="IPR015424">
    <property type="entry name" value="PyrdxlP-dep_Trfase"/>
</dbReference>
<protein>
    <submittedName>
        <fullName evidence="5">Kynureninase</fullName>
    </submittedName>
</protein>
<dbReference type="GO" id="GO:0030429">
    <property type="term" value="F:kynureninase activity"/>
    <property type="evidence" value="ECO:0007669"/>
    <property type="project" value="InterPro"/>
</dbReference>
<dbReference type="PANTHER" id="PTHR14084">
    <property type="entry name" value="KYNURENINASE"/>
    <property type="match status" value="1"/>
</dbReference>
<dbReference type="InterPro" id="IPR000192">
    <property type="entry name" value="Aminotrans_V_dom"/>
</dbReference>
<comment type="caution">
    <text evidence="5">The sequence shown here is derived from an EMBL/GenBank/DDBJ whole genome shotgun (WGS) entry which is preliminary data.</text>
</comment>
<accession>A0A1S1N5G3</accession>
<dbReference type="AlphaFoldDB" id="A0A1S1N5G3"/>
<proteinExistence type="predicted"/>
<dbReference type="GO" id="GO:0005737">
    <property type="term" value="C:cytoplasm"/>
    <property type="evidence" value="ECO:0007669"/>
    <property type="project" value="InterPro"/>
</dbReference>
<name>A0A1S1N5G3_9GAMM</name>
<evidence type="ECO:0000259" key="4">
    <source>
        <dbReference type="Pfam" id="PF00266"/>
    </source>
</evidence>
<evidence type="ECO:0000313" key="6">
    <source>
        <dbReference type="Proteomes" id="UP000180253"/>
    </source>
</evidence>
<dbReference type="Gene3D" id="3.90.1150.10">
    <property type="entry name" value="Aspartate Aminotransferase, domain 1"/>
    <property type="match status" value="1"/>
</dbReference>
<dbReference type="Proteomes" id="UP000180253">
    <property type="component" value="Unassembled WGS sequence"/>
</dbReference>
<keyword evidence="1" id="KW-0662">Pyridine nucleotide biosynthesis</keyword>
<dbReference type="EMBL" id="MNAN01000037">
    <property type="protein sequence ID" value="OHU93503.1"/>
    <property type="molecule type" value="Genomic_DNA"/>
</dbReference>
<keyword evidence="6" id="KW-1185">Reference proteome</keyword>
<dbReference type="GO" id="GO:0043420">
    <property type="term" value="P:anthranilate metabolic process"/>
    <property type="evidence" value="ECO:0007669"/>
    <property type="project" value="TreeGrafter"/>
</dbReference>
<reference evidence="5 6" key="1">
    <citation type="submission" date="2016-10" db="EMBL/GenBank/DDBJ databases">
        <title>Pseudoalteromonas amylolytica sp. nov., isolated from the surface seawater.</title>
        <authorList>
            <person name="Wu Y.-H."/>
            <person name="Cheng H."/>
            <person name="Jin X.-B."/>
            <person name="Wang C.-S."/>
            <person name="Xu X.-W."/>
        </authorList>
    </citation>
    <scope>NUCLEOTIDE SEQUENCE [LARGE SCALE GENOMIC DNA]</scope>
    <source>
        <strain evidence="5 6">JCM 12483</strain>
    </source>
</reference>
<dbReference type="PANTHER" id="PTHR14084:SF0">
    <property type="entry name" value="KYNURENINASE"/>
    <property type="match status" value="1"/>
</dbReference>
<dbReference type="InterPro" id="IPR015422">
    <property type="entry name" value="PyrdxlP-dep_Trfase_small"/>
</dbReference>
<dbReference type="STRING" id="327939.BIW53_19305"/>
<dbReference type="InterPro" id="IPR010111">
    <property type="entry name" value="Kynureninase"/>
</dbReference>
<evidence type="ECO:0000313" key="5">
    <source>
        <dbReference type="EMBL" id="OHU93503.1"/>
    </source>
</evidence>
<feature type="domain" description="Aminotransferase class V" evidence="4">
    <location>
        <begin position="104"/>
        <end position="362"/>
    </location>
</feature>
<dbReference type="SUPFAM" id="SSF53383">
    <property type="entry name" value="PLP-dependent transferases"/>
    <property type="match status" value="1"/>
</dbReference>
<gene>
    <name evidence="5" type="ORF">BIW53_19305</name>
</gene>
<sequence length="395" mass="43538">MTTELALELQPHYSDFKVDKRILLSGHSHQAWPNVAKDGLLECYQDAALHVDDKWSNAFAKAQRVKDFYSSLLGEPDAEITLGASTHELLLRFLSDLNCFKQPTSRAVKIVTTDGEFHSMRRQLNRFKQLNMHIEIVPVVPSETLAQRLIDKIDAQTDAVMISAVFYGTSEIFRDVGAVAQHAHSHNVPCLVDTYHALNVVPFDIKSWQLEHAFIVSGGYKYCQAGEGNCMMRVPKGYNGSPIITGWYAEFSALNQAPGQVGYGPGASAFDGATYDPSSHYRAAAVFDFFAEQQLTPTKLRAINQQQIAQLKNGITTVPKLADAFTLAAHPLENNGGFLALTTAHASQWVAKLHEHGIQTDSRGSQLRLGPAPYISQAQIDQALNIMEDIVGNLS</sequence>
<evidence type="ECO:0000256" key="2">
    <source>
        <dbReference type="ARBA" id="ARBA00022801"/>
    </source>
</evidence>
<dbReference type="Gene3D" id="3.40.640.10">
    <property type="entry name" value="Type I PLP-dependent aspartate aminotransferase-like (Major domain)"/>
    <property type="match status" value="1"/>
</dbReference>
<dbReference type="Pfam" id="PF00266">
    <property type="entry name" value="Aminotran_5"/>
    <property type="match status" value="1"/>
</dbReference>
<organism evidence="5 6">
    <name type="scientific">Pseudoalteromonas byunsanensis</name>
    <dbReference type="NCBI Taxonomy" id="327939"/>
    <lineage>
        <taxon>Bacteria</taxon>
        <taxon>Pseudomonadati</taxon>
        <taxon>Pseudomonadota</taxon>
        <taxon>Gammaproteobacteria</taxon>
        <taxon>Alteromonadales</taxon>
        <taxon>Pseudoalteromonadaceae</taxon>
        <taxon>Pseudoalteromonas</taxon>
    </lineage>
</organism>
<dbReference type="GO" id="GO:0019441">
    <property type="term" value="P:L-tryptophan catabolic process to kynurenine"/>
    <property type="evidence" value="ECO:0007669"/>
    <property type="project" value="TreeGrafter"/>
</dbReference>
<dbReference type="GO" id="GO:0009435">
    <property type="term" value="P:NAD+ biosynthetic process"/>
    <property type="evidence" value="ECO:0007669"/>
    <property type="project" value="InterPro"/>
</dbReference>
<evidence type="ECO:0000256" key="3">
    <source>
        <dbReference type="ARBA" id="ARBA00022898"/>
    </source>
</evidence>
<keyword evidence="2" id="KW-0378">Hydrolase</keyword>
<dbReference type="RefSeq" id="WP_070993659.1">
    <property type="nucleotide sequence ID" value="NZ_CBCSHD010000012.1"/>
</dbReference>
<dbReference type="GO" id="GO:0030170">
    <property type="term" value="F:pyridoxal phosphate binding"/>
    <property type="evidence" value="ECO:0007669"/>
    <property type="project" value="InterPro"/>
</dbReference>
<dbReference type="OrthoDB" id="5501089at2"/>